<gene>
    <name evidence="6" type="ORF">B0J13DRAFT_681528</name>
</gene>
<keyword evidence="4" id="KW-0472">Membrane</keyword>
<dbReference type="InterPro" id="IPR051704">
    <property type="entry name" value="FAD_aromatic-hydroxylase"/>
</dbReference>
<keyword evidence="7" id="KW-1185">Reference proteome</keyword>
<reference evidence="6" key="1">
    <citation type="journal article" date="2021" name="Nat. Commun.">
        <title>Genetic determinants of endophytism in the Arabidopsis root mycobiome.</title>
        <authorList>
            <person name="Mesny F."/>
            <person name="Miyauchi S."/>
            <person name="Thiergart T."/>
            <person name="Pickel B."/>
            <person name="Atanasova L."/>
            <person name="Karlsson M."/>
            <person name="Huettel B."/>
            <person name="Barry K.W."/>
            <person name="Haridas S."/>
            <person name="Chen C."/>
            <person name="Bauer D."/>
            <person name="Andreopoulos W."/>
            <person name="Pangilinan J."/>
            <person name="LaButti K."/>
            <person name="Riley R."/>
            <person name="Lipzen A."/>
            <person name="Clum A."/>
            <person name="Drula E."/>
            <person name="Henrissat B."/>
            <person name="Kohler A."/>
            <person name="Grigoriev I.V."/>
            <person name="Martin F.M."/>
            <person name="Hacquard S."/>
        </authorList>
    </citation>
    <scope>NUCLEOTIDE SEQUENCE</scope>
    <source>
        <strain evidence="6">MPI-CAGE-AT-0021</strain>
    </source>
</reference>
<evidence type="ECO:0000259" key="5">
    <source>
        <dbReference type="Pfam" id="PF01494"/>
    </source>
</evidence>
<dbReference type="Pfam" id="PF01494">
    <property type="entry name" value="FAD_binding_3"/>
    <property type="match status" value="1"/>
</dbReference>
<keyword evidence="3" id="KW-0560">Oxidoreductase</keyword>
<dbReference type="PANTHER" id="PTHR46865">
    <property type="entry name" value="OXIDOREDUCTASE-RELATED"/>
    <property type="match status" value="1"/>
</dbReference>
<keyword evidence="2" id="KW-0274">FAD</keyword>
<sequence>MAPLKVLICGGGIAGPALAFWLSKLGYDVTVVERFSCLRASGQQIDLRGPGIQAMKRMGLEQAFRSKSVDETGTQFVDSSGRQRGFFPVNKTGEGPQGFTTDFEIMRGDLCRLLYDATKDHVKYIFDMSVSSFHQHDGVVNVRFSNGLEDQFDLLVGADGQGSRIRRMMLPPDSPNPFYTLHMYVAYFTTARQSSDERIATTYLGTNKRVIFTRSHDSIKTQTYLIYPDNSDQLKGVMNSKLEEQKKTWAELYQDAGWEAKRIVQAMQDDSITNDFYTHEVAQVRMDSWSRGRVVLVGDAAYCPSPLTGMGTTSGLVGAYVLAGEIAKHLNDPKDVLSGNPDGAKDPLVSALEAYDSRFRPLMNQVQTLGPGLWIPSSSWAIAVCNFLIGIFAFLRIDYLSTYVLREDVKWDLPDYAELAQLGLSE</sequence>
<evidence type="ECO:0000313" key="7">
    <source>
        <dbReference type="Proteomes" id="UP000717696"/>
    </source>
</evidence>
<dbReference type="PRINTS" id="PR00420">
    <property type="entry name" value="RNGMNOXGNASE"/>
</dbReference>
<evidence type="ECO:0000256" key="3">
    <source>
        <dbReference type="ARBA" id="ARBA00023002"/>
    </source>
</evidence>
<dbReference type="Gene3D" id="3.50.50.60">
    <property type="entry name" value="FAD/NAD(P)-binding domain"/>
    <property type="match status" value="1"/>
</dbReference>
<dbReference type="AlphaFoldDB" id="A0A9P9D976"/>
<feature type="domain" description="FAD-binding" evidence="5">
    <location>
        <begin position="5"/>
        <end position="331"/>
    </location>
</feature>
<dbReference type="Proteomes" id="UP000717696">
    <property type="component" value="Unassembled WGS sequence"/>
</dbReference>
<evidence type="ECO:0000256" key="2">
    <source>
        <dbReference type="ARBA" id="ARBA00022827"/>
    </source>
</evidence>
<dbReference type="InterPro" id="IPR002938">
    <property type="entry name" value="FAD-bd"/>
</dbReference>
<dbReference type="SUPFAM" id="SSF51905">
    <property type="entry name" value="FAD/NAD(P)-binding domain"/>
    <property type="match status" value="1"/>
</dbReference>
<accession>A0A9P9D976</accession>
<evidence type="ECO:0000256" key="1">
    <source>
        <dbReference type="ARBA" id="ARBA00022630"/>
    </source>
</evidence>
<dbReference type="OrthoDB" id="655030at2759"/>
<comment type="caution">
    <text evidence="6">The sequence shown here is derived from an EMBL/GenBank/DDBJ whole genome shotgun (WGS) entry which is preliminary data.</text>
</comment>
<name>A0A9P9D976_9HYPO</name>
<evidence type="ECO:0000256" key="4">
    <source>
        <dbReference type="SAM" id="Phobius"/>
    </source>
</evidence>
<feature type="transmembrane region" description="Helical" evidence="4">
    <location>
        <begin position="373"/>
        <end position="395"/>
    </location>
</feature>
<protein>
    <recommendedName>
        <fullName evidence="5">FAD-binding domain-containing protein</fullName>
    </recommendedName>
</protein>
<keyword evidence="4" id="KW-0812">Transmembrane</keyword>
<dbReference type="EMBL" id="JAGMUU010000041">
    <property type="protein sequence ID" value="KAH7114719.1"/>
    <property type="molecule type" value="Genomic_DNA"/>
</dbReference>
<dbReference type="PANTHER" id="PTHR46865:SF7">
    <property type="entry name" value="MONOOXYGENASE, PUTATIVE (AFU_ORTHOLOGUE AFUA_8G07040)-RELATED"/>
    <property type="match status" value="1"/>
</dbReference>
<keyword evidence="1" id="KW-0285">Flavoprotein</keyword>
<proteinExistence type="predicted"/>
<dbReference type="InterPro" id="IPR036188">
    <property type="entry name" value="FAD/NAD-bd_sf"/>
</dbReference>
<organism evidence="6 7">
    <name type="scientific">Dactylonectria estremocensis</name>
    <dbReference type="NCBI Taxonomy" id="1079267"/>
    <lineage>
        <taxon>Eukaryota</taxon>
        <taxon>Fungi</taxon>
        <taxon>Dikarya</taxon>
        <taxon>Ascomycota</taxon>
        <taxon>Pezizomycotina</taxon>
        <taxon>Sordariomycetes</taxon>
        <taxon>Hypocreomycetidae</taxon>
        <taxon>Hypocreales</taxon>
        <taxon>Nectriaceae</taxon>
        <taxon>Dactylonectria</taxon>
    </lineage>
</organism>
<keyword evidence="4" id="KW-1133">Transmembrane helix</keyword>
<dbReference type="GO" id="GO:0071949">
    <property type="term" value="F:FAD binding"/>
    <property type="evidence" value="ECO:0007669"/>
    <property type="project" value="InterPro"/>
</dbReference>
<dbReference type="GO" id="GO:0016491">
    <property type="term" value="F:oxidoreductase activity"/>
    <property type="evidence" value="ECO:0007669"/>
    <property type="project" value="UniProtKB-KW"/>
</dbReference>
<evidence type="ECO:0000313" key="6">
    <source>
        <dbReference type="EMBL" id="KAH7114719.1"/>
    </source>
</evidence>